<dbReference type="AlphaFoldDB" id="A0A061SFN7"/>
<organism evidence="2">
    <name type="scientific">Tetraselmis sp. GSL018</name>
    <dbReference type="NCBI Taxonomy" id="582737"/>
    <lineage>
        <taxon>Eukaryota</taxon>
        <taxon>Viridiplantae</taxon>
        <taxon>Chlorophyta</taxon>
        <taxon>core chlorophytes</taxon>
        <taxon>Chlorodendrophyceae</taxon>
        <taxon>Chlorodendrales</taxon>
        <taxon>Chlorodendraceae</taxon>
        <taxon>Tetraselmis</taxon>
    </lineage>
</organism>
<reference evidence="2" key="1">
    <citation type="submission" date="2014-05" db="EMBL/GenBank/DDBJ databases">
        <title>The transcriptome of the halophilic microalga Tetraselmis sp. GSL018 isolated from the Great Salt Lake, Utah.</title>
        <authorList>
            <person name="Jinkerson R.E."/>
            <person name="D'Adamo S."/>
            <person name="Posewitz M.C."/>
        </authorList>
    </citation>
    <scope>NUCLEOTIDE SEQUENCE</scope>
    <source>
        <strain evidence="2">GSL018</strain>
    </source>
</reference>
<evidence type="ECO:0000256" key="1">
    <source>
        <dbReference type="SAM" id="MobiDB-lite"/>
    </source>
</evidence>
<protein>
    <submittedName>
        <fullName evidence="2">Uncharacterized protein</fullName>
    </submittedName>
</protein>
<dbReference type="EMBL" id="GBEZ01001929">
    <property type="protein sequence ID" value="JAC83088.1"/>
    <property type="molecule type" value="Transcribed_RNA"/>
</dbReference>
<evidence type="ECO:0000313" key="2">
    <source>
        <dbReference type="EMBL" id="JAC83088.1"/>
    </source>
</evidence>
<accession>A0A061SFN7</accession>
<feature type="region of interest" description="Disordered" evidence="1">
    <location>
        <begin position="94"/>
        <end position="115"/>
    </location>
</feature>
<gene>
    <name evidence="2" type="ORF">TSPGSL018_4197</name>
</gene>
<sequence length="141" mass="15586">MAVLNIWRTDPSGRKSFGKRLSQVITRSATDSKECSRAFLAQNPTYCLPSEEINKAPEYPACHVAGAECTPARDTGREECENTMLGSEVCTFNGNSTRKSNSAEMPGSANGPTTPRLDRLRVQLEDFDKRFGHLKNCLQLT</sequence>
<feature type="compositionally biased region" description="Polar residues" evidence="1">
    <location>
        <begin position="94"/>
        <end position="103"/>
    </location>
</feature>
<proteinExistence type="predicted"/>
<name>A0A061SFN7_9CHLO</name>